<protein>
    <submittedName>
        <fullName evidence="1">Uncharacterized protein</fullName>
    </submittedName>
</protein>
<evidence type="ECO:0000313" key="2">
    <source>
        <dbReference type="Proteomes" id="UP001177021"/>
    </source>
</evidence>
<proteinExistence type="predicted"/>
<evidence type="ECO:0000313" key="1">
    <source>
        <dbReference type="EMBL" id="CAJ2652129.1"/>
    </source>
</evidence>
<accession>A0ACB0K472</accession>
<keyword evidence="2" id="KW-1185">Reference proteome</keyword>
<dbReference type="EMBL" id="CASHSV030000206">
    <property type="protein sequence ID" value="CAJ2652129.1"/>
    <property type="molecule type" value="Genomic_DNA"/>
</dbReference>
<organism evidence="1 2">
    <name type="scientific">Trifolium pratense</name>
    <name type="common">Red clover</name>
    <dbReference type="NCBI Taxonomy" id="57577"/>
    <lineage>
        <taxon>Eukaryota</taxon>
        <taxon>Viridiplantae</taxon>
        <taxon>Streptophyta</taxon>
        <taxon>Embryophyta</taxon>
        <taxon>Tracheophyta</taxon>
        <taxon>Spermatophyta</taxon>
        <taxon>Magnoliopsida</taxon>
        <taxon>eudicotyledons</taxon>
        <taxon>Gunneridae</taxon>
        <taxon>Pentapetalae</taxon>
        <taxon>rosids</taxon>
        <taxon>fabids</taxon>
        <taxon>Fabales</taxon>
        <taxon>Fabaceae</taxon>
        <taxon>Papilionoideae</taxon>
        <taxon>50 kb inversion clade</taxon>
        <taxon>NPAAA clade</taxon>
        <taxon>Hologalegina</taxon>
        <taxon>IRL clade</taxon>
        <taxon>Trifolieae</taxon>
        <taxon>Trifolium</taxon>
    </lineage>
</organism>
<gene>
    <name evidence="1" type="ORF">MILVUS5_LOCUS19661</name>
</gene>
<name>A0ACB0K472_TRIPR</name>
<dbReference type="Proteomes" id="UP001177021">
    <property type="component" value="Unassembled WGS sequence"/>
</dbReference>
<comment type="caution">
    <text evidence="1">The sequence shown here is derived from an EMBL/GenBank/DDBJ whole genome shotgun (WGS) entry which is preliminary data.</text>
</comment>
<sequence>MLMFTCLRIAVQSLGLIFGQSGSGKNNSLAGLTSFYSCKSALLNIHVIYRAVAGIMKPTFGSIHIKKIGDDGNSSQSPKPLVPERVGIVFQ</sequence>
<reference evidence="1" key="1">
    <citation type="submission" date="2023-10" db="EMBL/GenBank/DDBJ databases">
        <authorList>
            <person name="Rodriguez Cubillos JULIANA M."/>
            <person name="De Vega J."/>
        </authorList>
    </citation>
    <scope>NUCLEOTIDE SEQUENCE</scope>
</reference>